<dbReference type="Proteomes" id="UP000677265">
    <property type="component" value="Unassembled WGS sequence"/>
</dbReference>
<organism evidence="2">
    <name type="scientific">Neobacillus citreus</name>
    <dbReference type="NCBI Taxonomy" id="2833578"/>
    <lineage>
        <taxon>Bacteria</taxon>
        <taxon>Bacillati</taxon>
        <taxon>Bacillota</taxon>
        <taxon>Bacilli</taxon>
        <taxon>Bacillales</taxon>
        <taxon>Bacillaceae</taxon>
        <taxon>Neobacillus</taxon>
    </lineage>
</organism>
<dbReference type="AlphaFoldDB" id="A0A942YCF3"/>
<proteinExistence type="predicted"/>
<dbReference type="RefSeq" id="WP_213145267.1">
    <property type="nucleotide sequence ID" value="NZ_JAGYPE020000121.1"/>
</dbReference>
<comment type="caution">
    <text evidence="2">The sequence shown here is derived from an EMBL/GenBank/DDBJ whole genome shotgun (WGS) entry which is preliminary data.</text>
</comment>
<evidence type="ECO:0000256" key="1">
    <source>
        <dbReference type="SAM" id="MobiDB-lite"/>
    </source>
</evidence>
<name>A0A942YCF3_9BACI</name>
<evidence type="ECO:0000313" key="4">
    <source>
        <dbReference type="Proteomes" id="UP000677265"/>
    </source>
</evidence>
<sequence length="45" mass="5049">MNFNPMKKDNDTDFVDSSAQEQLGNSTDSDKNPEFDELGTPLNEI</sequence>
<evidence type="ECO:0000313" key="2">
    <source>
        <dbReference type="EMBL" id="MBS4185483.1"/>
    </source>
</evidence>
<reference evidence="2" key="1">
    <citation type="submission" date="2021-05" db="EMBL/GenBank/DDBJ databases">
        <title>Novel Bacillus species.</title>
        <authorList>
            <person name="Liu G."/>
        </authorList>
    </citation>
    <scope>NUCLEOTIDE SEQUENCE</scope>
    <source>
        <strain evidence="2 4">FJAT-50051</strain>
    </source>
</reference>
<accession>A0A942YCF3</accession>
<keyword evidence="4" id="KW-1185">Reference proteome</keyword>
<gene>
    <name evidence="3" type="ORF">KHB02_029215</name>
    <name evidence="2" type="ORF">KHB02_29285</name>
</gene>
<evidence type="ECO:0000313" key="3">
    <source>
        <dbReference type="EMBL" id="MCH6269616.1"/>
    </source>
</evidence>
<feature type="compositionally biased region" description="Polar residues" evidence="1">
    <location>
        <begin position="15"/>
        <end position="27"/>
    </location>
</feature>
<feature type="compositionally biased region" description="Basic and acidic residues" evidence="1">
    <location>
        <begin position="1"/>
        <end position="11"/>
    </location>
</feature>
<dbReference type="EMBL" id="JAGYPE010000005">
    <property type="protein sequence ID" value="MBS4185483.1"/>
    <property type="molecule type" value="Genomic_DNA"/>
</dbReference>
<feature type="region of interest" description="Disordered" evidence="1">
    <location>
        <begin position="1"/>
        <end position="45"/>
    </location>
</feature>
<dbReference type="EMBL" id="JAGYPE020000121">
    <property type="protein sequence ID" value="MCH6269616.1"/>
    <property type="molecule type" value="Genomic_DNA"/>
</dbReference>
<protein>
    <submittedName>
        <fullName evidence="2">Uncharacterized protein</fullName>
    </submittedName>
</protein>